<dbReference type="Proteomes" id="UP000747110">
    <property type="component" value="Unassembled WGS sequence"/>
</dbReference>
<dbReference type="Proteomes" id="UP000722791">
    <property type="component" value="Unassembled WGS sequence"/>
</dbReference>
<organism evidence="2 4">
    <name type="scientific">Volvox reticuliferus</name>
    <dbReference type="NCBI Taxonomy" id="1737510"/>
    <lineage>
        <taxon>Eukaryota</taxon>
        <taxon>Viridiplantae</taxon>
        <taxon>Chlorophyta</taxon>
        <taxon>core chlorophytes</taxon>
        <taxon>Chlorophyceae</taxon>
        <taxon>CS clade</taxon>
        <taxon>Chlamydomonadales</taxon>
        <taxon>Volvocaceae</taxon>
        <taxon>Volvox</taxon>
    </lineage>
</organism>
<feature type="compositionally biased region" description="Polar residues" evidence="1">
    <location>
        <begin position="14"/>
        <end position="35"/>
    </location>
</feature>
<feature type="region of interest" description="Disordered" evidence="1">
    <location>
        <begin position="1"/>
        <end position="89"/>
    </location>
</feature>
<dbReference type="AlphaFoldDB" id="A0A8J4FR76"/>
<protein>
    <recommendedName>
        <fullName evidence="5">CBS domain-containing protein</fullName>
    </recommendedName>
</protein>
<dbReference type="PANTHER" id="PTHR34290">
    <property type="entry name" value="SI:CH73-390P7.2"/>
    <property type="match status" value="1"/>
</dbReference>
<evidence type="ECO:0000256" key="1">
    <source>
        <dbReference type="SAM" id="MobiDB-lite"/>
    </source>
</evidence>
<name>A0A8J4FR76_9CHLO</name>
<dbReference type="PANTHER" id="PTHR34290:SF2">
    <property type="entry name" value="OS04G0668800 PROTEIN"/>
    <property type="match status" value="1"/>
</dbReference>
<gene>
    <name evidence="2" type="ORF">Vretifemale_12595</name>
    <name evidence="3" type="ORF">Vretimale_10884</name>
</gene>
<dbReference type="EMBL" id="BNCP01000028">
    <property type="protein sequence ID" value="GIL83871.1"/>
    <property type="molecule type" value="Genomic_DNA"/>
</dbReference>
<dbReference type="InterPro" id="IPR007263">
    <property type="entry name" value="DCC1-like"/>
</dbReference>
<keyword evidence="4" id="KW-1185">Reference proteome</keyword>
<dbReference type="GO" id="GO:0015035">
    <property type="term" value="F:protein-disulfide reductase activity"/>
    <property type="evidence" value="ECO:0007669"/>
    <property type="project" value="InterPro"/>
</dbReference>
<sequence length="813" mass="83286">MTATTTLTHSASSVPSSLRTSGHATPSHGSRSNTPVRIKKVLQAQLDGSSAPVTDSEAWNEGRNVRRSSSAHALESTSMHPNVSSGRRRRLSVTTFGDLDGPTCVDAVPTILGDVLARRELGDAASHEPTSLGLSASLPALSLQMRLGEYAVLGPDACVAQAFNQVADPAIQCIAVAVPGATYVFTRQDVERLARHSHNPQTDTLGAFLPGTLPAPALYSTASLASAAGLLLENPDLHFLAIMEDVSARGGSGAFLGLLNRTDLIQALLGDRSCVYDSQPAPATAGAAIATSAAAESVTAIAVPPRAIAAVALGKPAAAASFSSGIAVSRGPSHGSMAPAGGFGASVAAASPAVVEGILSGETVGVNGHNRHVSGHNHHMYLPSHLGAPVVVVSVHSPRLPMGPPPPQAQQQLPHGAGVAARQAAAAAAATIATTAAAAHPTTAFALSGIPLEQQAVLDLNQLTNHQLFSHNVIGDGANNLVPLLQPLAVPQLQLLPLPQHLLEAAGGAPGGGAAHLNVGSHSHATGGIDHSPPAAAEGLRSFADPIKSGWDVLDNVDDAMDVLGLLGKTCNAEAVGRRLLGDVMGVAANIAGGSSGTGWLFKYLYDGDCSICRTFQAVLEKLDHGVGRVMFVDISAQGFNALEHGGINYKAAMETIHILSANGQVFKGITAVIKLLAAVDPEIAANMGAVTAALPLLSLAYMLLSKNRHHLSKIWAQLLHLTKADKALFGRDIFEIMPGLTSGVSERGREKEVGRGIGFWSGPEGLAGSSLWPVSRLAGGEGTAGKGKDGAEGGPRRASLRSHELLKTQPST</sequence>
<comment type="caution">
    <text evidence="2">The sequence shown here is derived from an EMBL/GenBank/DDBJ whole genome shotgun (WGS) entry which is preliminary data.</text>
</comment>
<dbReference type="InterPro" id="IPR044691">
    <property type="entry name" value="DCC1_Trx"/>
</dbReference>
<accession>A0A8J4FR76</accession>
<feature type="compositionally biased region" description="Polar residues" evidence="1">
    <location>
        <begin position="67"/>
        <end position="85"/>
    </location>
</feature>
<feature type="compositionally biased region" description="Basic and acidic residues" evidence="1">
    <location>
        <begin position="787"/>
        <end position="807"/>
    </location>
</feature>
<feature type="region of interest" description="Disordered" evidence="1">
    <location>
        <begin position="778"/>
        <end position="813"/>
    </location>
</feature>
<evidence type="ECO:0000313" key="4">
    <source>
        <dbReference type="Proteomes" id="UP000747110"/>
    </source>
</evidence>
<feature type="compositionally biased region" description="Low complexity" evidence="1">
    <location>
        <begin position="1"/>
        <end position="13"/>
    </location>
</feature>
<evidence type="ECO:0008006" key="5">
    <source>
        <dbReference type="Google" id="ProtNLM"/>
    </source>
</evidence>
<evidence type="ECO:0000313" key="3">
    <source>
        <dbReference type="EMBL" id="GIM06606.1"/>
    </source>
</evidence>
<evidence type="ECO:0000313" key="2">
    <source>
        <dbReference type="EMBL" id="GIL83871.1"/>
    </source>
</evidence>
<dbReference type="Pfam" id="PF04134">
    <property type="entry name" value="DCC1-like"/>
    <property type="match status" value="1"/>
</dbReference>
<dbReference type="EMBL" id="BNCQ01000022">
    <property type="protein sequence ID" value="GIM06606.1"/>
    <property type="molecule type" value="Genomic_DNA"/>
</dbReference>
<reference evidence="2" key="1">
    <citation type="journal article" date="2021" name="Proc. Natl. Acad. Sci. U.S.A.">
        <title>Three genomes in the algal genus Volvox reveal the fate of a haploid sex-determining region after a transition to homothallism.</title>
        <authorList>
            <person name="Yamamoto K."/>
            <person name="Hamaji T."/>
            <person name="Kawai-Toyooka H."/>
            <person name="Matsuzaki R."/>
            <person name="Takahashi F."/>
            <person name="Nishimura Y."/>
            <person name="Kawachi M."/>
            <person name="Noguchi H."/>
            <person name="Minakuchi Y."/>
            <person name="Umen J.G."/>
            <person name="Toyoda A."/>
            <person name="Nozaki H."/>
        </authorList>
    </citation>
    <scope>NUCLEOTIDE SEQUENCE</scope>
    <source>
        <strain evidence="3">NIES-3785</strain>
        <strain evidence="2">NIES-3786</strain>
    </source>
</reference>
<proteinExistence type="predicted"/>
<dbReference type="OrthoDB" id="548311at2759"/>